<keyword evidence="2" id="KW-1185">Reference proteome</keyword>
<name>A0A7X1TSL9_9DEIO</name>
<dbReference type="Proteomes" id="UP000484842">
    <property type="component" value="Unassembled WGS sequence"/>
</dbReference>
<dbReference type="AlphaFoldDB" id="A0A7X1TSL9"/>
<organism evidence="1 2">
    <name type="scientific">Deinococcus terrestris</name>
    <dbReference type="NCBI Taxonomy" id="2651870"/>
    <lineage>
        <taxon>Bacteria</taxon>
        <taxon>Thermotogati</taxon>
        <taxon>Deinococcota</taxon>
        <taxon>Deinococci</taxon>
        <taxon>Deinococcales</taxon>
        <taxon>Deinococcaceae</taxon>
        <taxon>Deinococcus</taxon>
    </lineage>
</organism>
<sequence>MRHLIFPTVAQADAFVQDLLSQGVIQPEMGQTSFQRRTAAGSVGAADMGTTTSQTNTATATTTEYVDGGGDGADMAGGALKGTALGAVAGVAAGAVVAATGGLAAVPVLLGMGALGSGIGAAAGTADAAVHGDGMETRVAASGETRSYEDRYEFEDTHYNDMQTTVDAGGRAIAIEDDVPMDVVEAAMARHGGRFVNR</sequence>
<evidence type="ECO:0000313" key="2">
    <source>
        <dbReference type="Proteomes" id="UP000484842"/>
    </source>
</evidence>
<dbReference type="RefSeq" id="WP_152871895.1">
    <property type="nucleotide sequence ID" value="NZ_WBSL01000006.1"/>
</dbReference>
<dbReference type="EMBL" id="WBSL01000006">
    <property type="protein sequence ID" value="MPY67584.1"/>
    <property type="molecule type" value="Genomic_DNA"/>
</dbReference>
<protein>
    <submittedName>
        <fullName evidence="1">Uncharacterized protein</fullName>
    </submittedName>
</protein>
<gene>
    <name evidence="1" type="ORF">F8S09_12955</name>
</gene>
<proteinExistence type="predicted"/>
<evidence type="ECO:0000313" key="1">
    <source>
        <dbReference type="EMBL" id="MPY67584.1"/>
    </source>
</evidence>
<comment type="caution">
    <text evidence="1">The sequence shown here is derived from an EMBL/GenBank/DDBJ whole genome shotgun (WGS) entry which is preliminary data.</text>
</comment>
<accession>A0A7X1TSL9</accession>
<reference evidence="1 2" key="1">
    <citation type="submission" date="2019-10" db="EMBL/GenBank/DDBJ databases">
        <title>Deinococcus sp. isolated from soil.</title>
        <authorList>
            <person name="Li Y."/>
            <person name="Wang J."/>
        </authorList>
    </citation>
    <scope>NUCLEOTIDE SEQUENCE [LARGE SCALE GENOMIC DNA]</scope>
    <source>
        <strain evidence="1 2">SDU3-2</strain>
    </source>
</reference>